<proteinExistence type="predicted"/>
<dbReference type="Pfam" id="PF26401">
    <property type="entry name" value="DUF8099"/>
    <property type="match status" value="1"/>
</dbReference>
<name>A0A1H6J7L9_9EURY</name>
<dbReference type="EMBL" id="FNWU01000006">
    <property type="protein sequence ID" value="SEH54950.1"/>
    <property type="molecule type" value="Genomic_DNA"/>
</dbReference>
<gene>
    <name evidence="1" type="ORF">SAMN05192561_10628</name>
</gene>
<evidence type="ECO:0000313" key="1">
    <source>
        <dbReference type="EMBL" id="SEH54950.1"/>
    </source>
</evidence>
<dbReference type="Proteomes" id="UP000199215">
    <property type="component" value="Unassembled WGS sequence"/>
</dbReference>
<keyword evidence="2" id="KW-1185">Reference proteome</keyword>
<dbReference type="AlphaFoldDB" id="A0A1H6J7L9"/>
<accession>A0A1H6J7L9</accession>
<dbReference type="STRING" id="1267564.SAMN05192561_10628"/>
<dbReference type="InterPro" id="IPR058412">
    <property type="entry name" value="DUF8099"/>
</dbReference>
<reference evidence="1 2" key="1">
    <citation type="submission" date="2016-10" db="EMBL/GenBank/DDBJ databases">
        <authorList>
            <person name="de Groot N.N."/>
        </authorList>
    </citation>
    <scope>NUCLEOTIDE SEQUENCE [LARGE SCALE GENOMIC DNA]</scope>
    <source>
        <strain evidence="1 2">IBRC-M10418</strain>
    </source>
</reference>
<protein>
    <submittedName>
        <fullName evidence="1">Uncharacterized protein</fullName>
    </submittedName>
</protein>
<sequence>MRMDSDSSASMSVAGQPSVAVDANANAGTFTFTGNCSDRSGFDATIQRIDHRGSAGYCRLPHGQGVPA</sequence>
<evidence type="ECO:0000313" key="2">
    <source>
        <dbReference type="Proteomes" id="UP000199215"/>
    </source>
</evidence>
<organism evidence="1 2">
    <name type="scientific">Halopenitus malekzadehii</name>
    <dbReference type="NCBI Taxonomy" id="1267564"/>
    <lineage>
        <taxon>Archaea</taxon>
        <taxon>Methanobacteriati</taxon>
        <taxon>Methanobacteriota</taxon>
        <taxon>Stenosarchaea group</taxon>
        <taxon>Halobacteria</taxon>
        <taxon>Halobacteriales</taxon>
        <taxon>Haloferacaceae</taxon>
        <taxon>Halopenitus</taxon>
    </lineage>
</organism>